<keyword evidence="2" id="KW-0472">Membrane</keyword>
<keyword evidence="1" id="KW-0378">Hydrolase</keyword>
<comment type="similarity">
    <text evidence="1">Belongs to the peptidase S16 family.</text>
</comment>
<name>A0ABS4H1R5_9BACL</name>
<dbReference type="RefSeq" id="WP_209846820.1">
    <property type="nucleotide sequence ID" value="NZ_CBCRVE010000002.1"/>
</dbReference>
<feature type="transmembrane region" description="Helical" evidence="2">
    <location>
        <begin position="12"/>
        <end position="30"/>
    </location>
</feature>
<keyword evidence="1" id="KW-0645">Protease</keyword>
<dbReference type="SUPFAM" id="SSF54211">
    <property type="entry name" value="Ribosomal protein S5 domain 2-like"/>
    <property type="match status" value="1"/>
</dbReference>
<dbReference type="InterPro" id="IPR027065">
    <property type="entry name" value="Lon_Prtase"/>
</dbReference>
<dbReference type="InterPro" id="IPR001478">
    <property type="entry name" value="PDZ"/>
</dbReference>
<keyword evidence="6" id="KW-1185">Reference proteome</keyword>
<keyword evidence="2" id="KW-1133">Transmembrane helix</keyword>
<dbReference type="Pfam" id="PF13180">
    <property type="entry name" value="PDZ_2"/>
    <property type="match status" value="1"/>
</dbReference>
<dbReference type="InterPro" id="IPR036034">
    <property type="entry name" value="PDZ_sf"/>
</dbReference>
<keyword evidence="1" id="KW-0720">Serine protease</keyword>
<accession>A0ABS4H1R5</accession>
<dbReference type="Proteomes" id="UP001519273">
    <property type="component" value="Unassembled WGS sequence"/>
</dbReference>
<dbReference type="InterPro" id="IPR020568">
    <property type="entry name" value="Ribosomal_Su5_D2-typ_SF"/>
</dbReference>
<evidence type="ECO:0000259" key="4">
    <source>
        <dbReference type="PROSITE" id="PS51786"/>
    </source>
</evidence>
<dbReference type="EC" id="3.4.21.53" evidence="1"/>
<dbReference type="PROSITE" id="PS50106">
    <property type="entry name" value="PDZ"/>
    <property type="match status" value="1"/>
</dbReference>
<dbReference type="InterPro" id="IPR014721">
    <property type="entry name" value="Ribsml_uS5_D2-typ_fold_subgr"/>
</dbReference>
<dbReference type="InterPro" id="IPR008269">
    <property type="entry name" value="Lon_proteolytic"/>
</dbReference>
<organism evidence="5 6">
    <name type="scientific">Paenibacillus sediminis</name>
    <dbReference type="NCBI Taxonomy" id="664909"/>
    <lineage>
        <taxon>Bacteria</taxon>
        <taxon>Bacillati</taxon>
        <taxon>Bacillota</taxon>
        <taxon>Bacilli</taxon>
        <taxon>Bacillales</taxon>
        <taxon>Paenibacillaceae</taxon>
        <taxon>Paenibacillus</taxon>
    </lineage>
</organism>
<comment type="caution">
    <text evidence="5">The sequence shown here is derived from an EMBL/GenBank/DDBJ whole genome shotgun (WGS) entry which is preliminary data.</text>
</comment>
<evidence type="ECO:0000313" key="6">
    <source>
        <dbReference type="Proteomes" id="UP001519273"/>
    </source>
</evidence>
<gene>
    <name evidence="5" type="ORF">J2Z20_001330</name>
</gene>
<feature type="domain" description="PDZ" evidence="3">
    <location>
        <begin position="103"/>
        <end position="189"/>
    </location>
</feature>
<dbReference type="NCBIfam" id="NF041438">
    <property type="entry name" value="SepM_fam_S16"/>
    <property type="match status" value="1"/>
</dbReference>
<dbReference type="EMBL" id="JAGGKP010000001">
    <property type="protein sequence ID" value="MBP1936469.1"/>
    <property type="molecule type" value="Genomic_DNA"/>
</dbReference>
<dbReference type="PANTHER" id="PTHR10046">
    <property type="entry name" value="ATP DEPENDENT LON PROTEASE FAMILY MEMBER"/>
    <property type="match status" value="1"/>
</dbReference>
<feature type="active site" evidence="1">
    <location>
        <position position="289"/>
    </location>
</feature>
<dbReference type="PROSITE" id="PS51786">
    <property type="entry name" value="LON_PROTEOLYTIC"/>
    <property type="match status" value="1"/>
</dbReference>
<evidence type="ECO:0000256" key="1">
    <source>
        <dbReference type="PROSITE-ProRule" id="PRU01122"/>
    </source>
</evidence>
<evidence type="ECO:0000259" key="3">
    <source>
        <dbReference type="PROSITE" id="PS50106"/>
    </source>
</evidence>
<reference evidence="5 6" key="1">
    <citation type="submission" date="2021-03" db="EMBL/GenBank/DDBJ databases">
        <title>Genomic Encyclopedia of Type Strains, Phase IV (KMG-IV): sequencing the most valuable type-strain genomes for metagenomic binning, comparative biology and taxonomic classification.</title>
        <authorList>
            <person name="Goeker M."/>
        </authorList>
    </citation>
    <scope>NUCLEOTIDE SEQUENCE [LARGE SCALE GENOMIC DNA]</scope>
    <source>
        <strain evidence="5 6">DSM 23491</strain>
    </source>
</reference>
<comment type="catalytic activity">
    <reaction evidence="1">
        <text>Hydrolysis of proteins in presence of ATP.</text>
        <dbReference type="EC" id="3.4.21.53"/>
    </reaction>
</comment>
<protein>
    <recommendedName>
        <fullName evidence="1">endopeptidase La</fullName>
        <ecNumber evidence="1">3.4.21.53</ecNumber>
    </recommendedName>
</protein>
<evidence type="ECO:0000256" key="2">
    <source>
        <dbReference type="SAM" id="Phobius"/>
    </source>
</evidence>
<feature type="domain" description="Lon proteolytic" evidence="4">
    <location>
        <begin position="236"/>
        <end position="340"/>
    </location>
</feature>
<dbReference type="Gene3D" id="3.30.230.10">
    <property type="match status" value="1"/>
</dbReference>
<sequence length="345" mass="37993">MRQQRNSQGLKTTLYLITVIFMVYVVVFMPTPYMVNQPGSAEEIKPLVKVHDGDPAEKGTFMLTTVSVSYANIAMMVMAAVNPDAELSPKPKNISKQEYTTEQVYYMAQSQSSAMMAAYNKAGIPYKMVTDYIFIVSIPEGITPKGDFRSGDKIIEINGQPIHQFEDLASIMKNKKPGDQVTVTLIRDQQKITQHVELISLKSDQESSMTKAGLGVNIGQVQKVEPKDPSKQVTFTSTNIGGPSAGLMFSLEIYNQLTQGDLSKGYRIAGTGTIDEDGKVGPIGGVQFKIIAADREHAEIFFVPESNYQDAAKKAKQIGTSMKLVPVKTMDDALRYIEKLPVKSE</sequence>
<evidence type="ECO:0000313" key="5">
    <source>
        <dbReference type="EMBL" id="MBP1936469.1"/>
    </source>
</evidence>
<feature type="active site" evidence="1">
    <location>
        <position position="244"/>
    </location>
</feature>
<dbReference type="SUPFAM" id="SSF50156">
    <property type="entry name" value="PDZ domain-like"/>
    <property type="match status" value="1"/>
</dbReference>
<proteinExistence type="inferred from homology"/>
<keyword evidence="2" id="KW-0812">Transmembrane</keyword>
<dbReference type="Pfam" id="PF05362">
    <property type="entry name" value="Lon_C"/>
    <property type="match status" value="1"/>
</dbReference>